<feature type="domain" description="GAG-pre-integrase" evidence="2">
    <location>
        <begin position="447"/>
        <end position="511"/>
    </location>
</feature>
<dbReference type="PANTHER" id="PTHR42648">
    <property type="entry name" value="TRANSPOSASE, PUTATIVE-RELATED"/>
    <property type="match status" value="1"/>
</dbReference>
<reference evidence="3" key="2">
    <citation type="submission" date="2022-01" db="EMBL/GenBank/DDBJ databases">
        <authorList>
            <person name="Yamashiro T."/>
            <person name="Shiraishi A."/>
            <person name="Satake H."/>
            <person name="Nakayama K."/>
        </authorList>
    </citation>
    <scope>NUCLEOTIDE SEQUENCE</scope>
</reference>
<protein>
    <submittedName>
        <fullName evidence="3">Integrase, catalytic region, zinc finger, CCHC-type containing protein</fullName>
    </submittedName>
</protein>
<dbReference type="InterPro" id="IPR039537">
    <property type="entry name" value="Retrotran_Ty1/copia-like"/>
</dbReference>
<sequence length="601" mass="68918">MYPPPHQSKPHISHSFVPPSQQYQSHQTSSVSLIAYNTPQSSTQPLTEFPQMDSGLAVLVFNQGDDQISCFNKAMAFLIDVASSRFLSTNNQLRTSSNLRNQATIQDDRVTVQQTEDLDAYDSDCDDVSNAKAVLMANISNYGSDVISEVPHHELHHTNMDNQSVHAMQSFEQTPVVDFIDNEITKSKEKESKYMDKEFDLEKKIEELDNIVYKVELSDEQDFWLQTSNPNTDQSASSPVIIEAPRELPKCLDLDAELLKSQNVYNDLSKSYSQLEKYCISLELTMQLNQEIFQRDSLSNNLNALEIPEYFENNDLKARLQANDTTICKLKEHMKSLRENDKEEKVKHEMDEIETINIELDHRKETVKNAAQIPIVTTIALGMFKLDIEPLSHRLKNNRDAYEDFLKKTIENTNTIYGLIKRARKQNPSEPLLDSAYFSLVSGLQMLKTYDMESLSADELSSKTKSWLWHRWLSHLNFGTLNKLAKYGLARGIPRLKFQKDHLCSTCALGKRKKSSHQHKAEDTNQEKLYLLHMDLCGPMRVESINGKKYILVIVDDYSRFTWVKLLRSKDEAPDAIIKCIKNIQVRLNATVHNVRTNNGT</sequence>
<evidence type="ECO:0000313" key="3">
    <source>
        <dbReference type="EMBL" id="GJT21215.1"/>
    </source>
</evidence>
<keyword evidence="4" id="KW-1185">Reference proteome</keyword>
<name>A0ABQ5C2F2_9ASTR</name>
<accession>A0ABQ5C2F2</accession>
<dbReference type="Gene3D" id="3.30.420.10">
    <property type="entry name" value="Ribonuclease H-like superfamily/Ribonuclease H"/>
    <property type="match status" value="1"/>
</dbReference>
<dbReference type="PANTHER" id="PTHR42648:SF18">
    <property type="entry name" value="RETROTRANSPOSON, UNCLASSIFIED-LIKE PROTEIN"/>
    <property type="match status" value="1"/>
</dbReference>
<organism evidence="3 4">
    <name type="scientific">Tanacetum coccineum</name>
    <dbReference type="NCBI Taxonomy" id="301880"/>
    <lineage>
        <taxon>Eukaryota</taxon>
        <taxon>Viridiplantae</taxon>
        <taxon>Streptophyta</taxon>
        <taxon>Embryophyta</taxon>
        <taxon>Tracheophyta</taxon>
        <taxon>Spermatophyta</taxon>
        <taxon>Magnoliopsida</taxon>
        <taxon>eudicotyledons</taxon>
        <taxon>Gunneridae</taxon>
        <taxon>Pentapetalae</taxon>
        <taxon>asterids</taxon>
        <taxon>campanulids</taxon>
        <taxon>Asterales</taxon>
        <taxon>Asteraceae</taxon>
        <taxon>Asteroideae</taxon>
        <taxon>Anthemideae</taxon>
        <taxon>Anthemidinae</taxon>
        <taxon>Tanacetum</taxon>
    </lineage>
</organism>
<proteinExistence type="predicted"/>
<feature type="region of interest" description="Disordered" evidence="1">
    <location>
        <begin position="1"/>
        <end position="22"/>
    </location>
</feature>
<dbReference type="InterPro" id="IPR036397">
    <property type="entry name" value="RNaseH_sf"/>
</dbReference>
<dbReference type="Pfam" id="PF13976">
    <property type="entry name" value="gag_pre-integrs"/>
    <property type="match status" value="1"/>
</dbReference>
<dbReference type="Proteomes" id="UP001151760">
    <property type="component" value="Unassembled WGS sequence"/>
</dbReference>
<dbReference type="SUPFAM" id="SSF53098">
    <property type="entry name" value="Ribonuclease H-like"/>
    <property type="match status" value="1"/>
</dbReference>
<comment type="caution">
    <text evidence="3">The sequence shown here is derived from an EMBL/GenBank/DDBJ whole genome shotgun (WGS) entry which is preliminary data.</text>
</comment>
<evidence type="ECO:0000313" key="4">
    <source>
        <dbReference type="Proteomes" id="UP001151760"/>
    </source>
</evidence>
<evidence type="ECO:0000256" key="1">
    <source>
        <dbReference type="SAM" id="MobiDB-lite"/>
    </source>
</evidence>
<gene>
    <name evidence="3" type="ORF">Tco_0891152</name>
</gene>
<dbReference type="InterPro" id="IPR025724">
    <property type="entry name" value="GAG-pre-integrase_dom"/>
</dbReference>
<reference evidence="3" key="1">
    <citation type="journal article" date="2022" name="Int. J. Mol. Sci.">
        <title>Draft Genome of Tanacetum Coccineum: Genomic Comparison of Closely Related Tanacetum-Family Plants.</title>
        <authorList>
            <person name="Yamashiro T."/>
            <person name="Shiraishi A."/>
            <person name="Nakayama K."/>
            <person name="Satake H."/>
        </authorList>
    </citation>
    <scope>NUCLEOTIDE SEQUENCE</scope>
</reference>
<dbReference type="InterPro" id="IPR012337">
    <property type="entry name" value="RNaseH-like_sf"/>
</dbReference>
<dbReference type="EMBL" id="BQNB010013870">
    <property type="protein sequence ID" value="GJT21215.1"/>
    <property type="molecule type" value="Genomic_DNA"/>
</dbReference>
<evidence type="ECO:0000259" key="2">
    <source>
        <dbReference type="Pfam" id="PF13976"/>
    </source>
</evidence>